<keyword evidence="2" id="KW-0418">Kinase</keyword>
<evidence type="ECO:0000313" key="2">
    <source>
        <dbReference type="EMBL" id="OHT06356.1"/>
    </source>
</evidence>
<feature type="domain" description="Protein kinase" evidence="1">
    <location>
        <begin position="1"/>
        <end position="274"/>
    </location>
</feature>
<dbReference type="GO" id="GO:0005524">
    <property type="term" value="F:ATP binding"/>
    <property type="evidence" value="ECO:0007669"/>
    <property type="project" value="InterPro"/>
</dbReference>
<dbReference type="OrthoDB" id="5979581at2759"/>
<dbReference type="GeneID" id="94827251"/>
<dbReference type="InterPro" id="IPR000719">
    <property type="entry name" value="Prot_kinase_dom"/>
</dbReference>
<dbReference type="PROSITE" id="PS50011">
    <property type="entry name" value="PROTEIN_KINASE_DOM"/>
    <property type="match status" value="1"/>
</dbReference>
<organism evidence="2 3">
    <name type="scientific">Tritrichomonas foetus</name>
    <dbReference type="NCBI Taxonomy" id="1144522"/>
    <lineage>
        <taxon>Eukaryota</taxon>
        <taxon>Metamonada</taxon>
        <taxon>Parabasalia</taxon>
        <taxon>Tritrichomonadida</taxon>
        <taxon>Tritrichomonadidae</taxon>
        <taxon>Tritrichomonas</taxon>
    </lineage>
</organism>
<evidence type="ECO:0000313" key="3">
    <source>
        <dbReference type="Proteomes" id="UP000179807"/>
    </source>
</evidence>
<dbReference type="SUPFAM" id="SSF56112">
    <property type="entry name" value="Protein kinase-like (PK-like)"/>
    <property type="match status" value="1"/>
</dbReference>
<dbReference type="Proteomes" id="UP000179807">
    <property type="component" value="Unassembled WGS sequence"/>
</dbReference>
<dbReference type="VEuPathDB" id="TrichDB:TRFO_05530"/>
<dbReference type="PANTHER" id="PTHR11909">
    <property type="entry name" value="CASEIN KINASE-RELATED"/>
    <property type="match status" value="1"/>
</dbReference>
<sequence>MSFCSNISYFKVTAPFPHNKQMFYGVNEVTKEEVLFKTSKKEMRIEAKICSTLSGTEGFPDFYHYGIKNGRCIMVTQLLGKTLKQLFVESKLHFSLKTVLMIADQMLRRLEYLHTRGIVHGRIDLNHIMVNKKSDNILYLVDFEHAILVNDVKSSVSKVAKKMDIENVKNKDFLSLNAMGHQELGFKDDLESLGYVLIYLMKNTLPWANCANMFDVKCSTLAKDLCAGLPKEFLNYMISVKNLSQFETPNYSGYRENFKKLFMQFRYVFDHQFDWNQKKEISFHFYRMDSSKNQRIHNQNVDNSNINQQSAIVNQPKSNITPSKKMNIFLHPNNKASSGQHTRGNSYGSKGSFFSVHNDIKTMQPSHQYYGQPAKRVNSFGLFKNNIKVSSS</sequence>
<dbReference type="GO" id="GO:0004672">
    <property type="term" value="F:protein kinase activity"/>
    <property type="evidence" value="ECO:0007669"/>
    <property type="project" value="InterPro"/>
</dbReference>
<dbReference type="RefSeq" id="XP_068359492.1">
    <property type="nucleotide sequence ID" value="XM_068492547.1"/>
</dbReference>
<dbReference type="EMBL" id="MLAK01000727">
    <property type="protein sequence ID" value="OHT06356.1"/>
    <property type="molecule type" value="Genomic_DNA"/>
</dbReference>
<dbReference type="InterPro" id="IPR050235">
    <property type="entry name" value="CK1_Ser-Thr_kinase"/>
</dbReference>
<dbReference type="Gene3D" id="1.10.510.10">
    <property type="entry name" value="Transferase(Phosphotransferase) domain 1"/>
    <property type="match status" value="1"/>
</dbReference>
<reference evidence="2" key="1">
    <citation type="submission" date="2016-10" db="EMBL/GenBank/DDBJ databases">
        <authorList>
            <person name="Benchimol M."/>
            <person name="Almeida L.G."/>
            <person name="Vasconcelos A.T."/>
            <person name="Perreira-Neves A."/>
            <person name="Rosa I.A."/>
            <person name="Tasca T."/>
            <person name="Bogo M.R."/>
            <person name="de Souza W."/>
        </authorList>
    </citation>
    <scope>NUCLEOTIDE SEQUENCE [LARGE SCALE GENOMIC DNA]</scope>
    <source>
        <strain evidence="2">K</strain>
    </source>
</reference>
<evidence type="ECO:0000259" key="1">
    <source>
        <dbReference type="PROSITE" id="PS50011"/>
    </source>
</evidence>
<protein>
    <submittedName>
        <fullName evidence="2">Casein kinase 1, delta</fullName>
    </submittedName>
</protein>
<dbReference type="InterPro" id="IPR011009">
    <property type="entry name" value="Kinase-like_dom_sf"/>
</dbReference>
<dbReference type="AlphaFoldDB" id="A0A1J4K9I0"/>
<dbReference type="Pfam" id="PF00069">
    <property type="entry name" value="Pkinase"/>
    <property type="match status" value="1"/>
</dbReference>
<accession>A0A1J4K9I0</accession>
<name>A0A1J4K9I0_9EUKA</name>
<keyword evidence="3" id="KW-1185">Reference proteome</keyword>
<comment type="caution">
    <text evidence="2">The sequence shown here is derived from an EMBL/GenBank/DDBJ whole genome shotgun (WGS) entry which is preliminary data.</text>
</comment>
<gene>
    <name evidence="2" type="ORF">TRFO_05530</name>
</gene>
<dbReference type="SMART" id="SM00220">
    <property type="entry name" value="S_TKc"/>
    <property type="match status" value="1"/>
</dbReference>
<keyword evidence="2" id="KW-0808">Transferase</keyword>
<proteinExistence type="predicted"/>